<reference evidence="1 2" key="1">
    <citation type="journal article" date="2011" name="Stand. Genomic Sci.">
        <title>Complete genome sequence of Haliscomenobacter hydrossis type strain (O).</title>
        <authorList>
            <consortium name="US DOE Joint Genome Institute (JGI-PGF)"/>
            <person name="Daligault H."/>
            <person name="Lapidus A."/>
            <person name="Zeytun A."/>
            <person name="Nolan M."/>
            <person name="Lucas S."/>
            <person name="Del Rio T.G."/>
            <person name="Tice H."/>
            <person name="Cheng J.F."/>
            <person name="Tapia R."/>
            <person name="Han C."/>
            <person name="Goodwin L."/>
            <person name="Pitluck S."/>
            <person name="Liolios K."/>
            <person name="Pagani I."/>
            <person name="Ivanova N."/>
            <person name="Huntemann M."/>
            <person name="Mavromatis K."/>
            <person name="Mikhailova N."/>
            <person name="Pati A."/>
            <person name="Chen A."/>
            <person name="Palaniappan K."/>
            <person name="Land M."/>
            <person name="Hauser L."/>
            <person name="Brambilla E.M."/>
            <person name="Rohde M."/>
            <person name="Verbarg S."/>
            <person name="Goker M."/>
            <person name="Bristow J."/>
            <person name="Eisen J.A."/>
            <person name="Markowitz V."/>
            <person name="Hugenholtz P."/>
            <person name="Kyrpides N.C."/>
            <person name="Klenk H.P."/>
            <person name="Woyke T."/>
        </authorList>
    </citation>
    <scope>NUCLEOTIDE SEQUENCE [LARGE SCALE GENOMIC DNA]</scope>
    <source>
        <strain evidence="2">ATCC 27775 / DSM 1100 / LMG 10767 / O</strain>
    </source>
</reference>
<name>F4KXW6_HALH1</name>
<dbReference type="HOGENOM" id="CLU_2569090_0_0_10"/>
<dbReference type="EMBL" id="CP002691">
    <property type="protein sequence ID" value="AEE52625.1"/>
    <property type="molecule type" value="Genomic_DNA"/>
</dbReference>
<keyword evidence="2" id="KW-1185">Reference proteome</keyword>
<organism evidence="1 2">
    <name type="scientific">Haliscomenobacter hydrossis (strain ATCC 27775 / DSM 1100 / LMG 10767 / O)</name>
    <dbReference type="NCBI Taxonomy" id="760192"/>
    <lineage>
        <taxon>Bacteria</taxon>
        <taxon>Pseudomonadati</taxon>
        <taxon>Bacteroidota</taxon>
        <taxon>Saprospiria</taxon>
        <taxon>Saprospirales</taxon>
        <taxon>Haliscomenobacteraceae</taxon>
        <taxon>Haliscomenobacter</taxon>
    </lineage>
</organism>
<evidence type="ECO:0000313" key="1">
    <source>
        <dbReference type="EMBL" id="AEE52625.1"/>
    </source>
</evidence>
<dbReference type="KEGG" id="hhy:Halhy_4791"/>
<accession>F4KXW6</accession>
<dbReference type="RefSeq" id="WP_013767163.1">
    <property type="nucleotide sequence ID" value="NC_015510.1"/>
</dbReference>
<gene>
    <name evidence="1" type="ordered locus">Halhy_4791</name>
</gene>
<dbReference type="AlphaFoldDB" id="F4KXW6"/>
<evidence type="ECO:0000313" key="2">
    <source>
        <dbReference type="Proteomes" id="UP000008461"/>
    </source>
</evidence>
<proteinExistence type="predicted"/>
<sequence length="81" mass="8981">MSNEQLKYSISNLLDEIEDTELLNSIYVLLKHTQPTKDIVGYEPDGSAISEEELIASILEDKPAIAAGQVISFEAMKKELV</sequence>
<dbReference type="Proteomes" id="UP000008461">
    <property type="component" value="Chromosome"/>
</dbReference>
<protein>
    <submittedName>
        <fullName evidence="1">Uncharacterized protein</fullName>
    </submittedName>
</protein>
<reference key="2">
    <citation type="submission" date="2011-04" db="EMBL/GenBank/DDBJ databases">
        <title>Complete sequence of chromosome of Haliscomenobacter hydrossis DSM 1100.</title>
        <authorList>
            <consortium name="US DOE Joint Genome Institute (JGI-PGF)"/>
            <person name="Lucas S."/>
            <person name="Han J."/>
            <person name="Lapidus A."/>
            <person name="Bruce D."/>
            <person name="Goodwin L."/>
            <person name="Pitluck S."/>
            <person name="Peters L."/>
            <person name="Kyrpides N."/>
            <person name="Mavromatis K."/>
            <person name="Ivanova N."/>
            <person name="Ovchinnikova G."/>
            <person name="Pagani I."/>
            <person name="Daligault H."/>
            <person name="Detter J.C."/>
            <person name="Han C."/>
            <person name="Land M."/>
            <person name="Hauser L."/>
            <person name="Markowitz V."/>
            <person name="Cheng J.-F."/>
            <person name="Hugenholtz P."/>
            <person name="Woyke T."/>
            <person name="Wu D."/>
            <person name="Verbarg S."/>
            <person name="Frueling A."/>
            <person name="Brambilla E."/>
            <person name="Klenk H.-P."/>
            <person name="Eisen J.A."/>
        </authorList>
    </citation>
    <scope>NUCLEOTIDE SEQUENCE</scope>
    <source>
        <strain>DSM 1100</strain>
    </source>
</reference>